<keyword evidence="1" id="KW-0472">Membrane</keyword>
<dbReference type="InterPro" id="IPR035919">
    <property type="entry name" value="EAL_sf"/>
</dbReference>
<evidence type="ECO:0000259" key="4">
    <source>
        <dbReference type="PROSITE" id="PS50883"/>
    </source>
</evidence>
<evidence type="ECO:0000313" key="6">
    <source>
        <dbReference type="EMBL" id="AGA68329.1"/>
    </source>
</evidence>
<keyword evidence="1" id="KW-0812">Transmembrane</keyword>
<dbReference type="NCBIfam" id="TIGR00229">
    <property type="entry name" value="sensory_box"/>
    <property type="match status" value="1"/>
</dbReference>
<dbReference type="RefSeq" id="WP_015261330.1">
    <property type="nucleotide sequence ID" value="NC_019903.1"/>
</dbReference>
<evidence type="ECO:0000259" key="3">
    <source>
        <dbReference type="PROSITE" id="PS50113"/>
    </source>
</evidence>
<dbReference type="InterPro" id="IPR052155">
    <property type="entry name" value="Biofilm_reg_signaling"/>
</dbReference>
<feature type="domain" description="EAL" evidence="4">
    <location>
        <begin position="421"/>
        <end position="675"/>
    </location>
</feature>
<feature type="domain" description="GGDEF" evidence="5">
    <location>
        <begin position="279"/>
        <end position="412"/>
    </location>
</feature>
<protein>
    <submittedName>
        <fullName evidence="6">PAS domain S-box/diguanylate cyclase (GGDEF) domain-containing protein</fullName>
    </submittedName>
</protein>
<dbReference type="PROSITE" id="PS50112">
    <property type="entry name" value="PAS"/>
    <property type="match status" value="1"/>
</dbReference>
<dbReference type="Gene3D" id="3.30.450.20">
    <property type="entry name" value="PAS domain"/>
    <property type="match status" value="1"/>
</dbReference>
<evidence type="ECO:0000256" key="1">
    <source>
        <dbReference type="SAM" id="Phobius"/>
    </source>
</evidence>
<organism evidence="6 7">
    <name type="scientific">Desulfitobacterium dichloroeliminans (strain LMG P-21439 / DCA1)</name>
    <dbReference type="NCBI Taxonomy" id="871963"/>
    <lineage>
        <taxon>Bacteria</taxon>
        <taxon>Bacillati</taxon>
        <taxon>Bacillota</taxon>
        <taxon>Clostridia</taxon>
        <taxon>Eubacteriales</taxon>
        <taxon>Desulfitobacteriaceae</taxon>
        <taxon>Desulfitobacterium</taxon>
    </lineage>
</organism>
<dbReference type="PROSITE" id="PS50883">
    <property type="entry name" value="EAL"/>
    <property type="match status" value="1"/>
</dbReference>
<dbReference type="InterPro" id="IPR013655">
    <property type="entry name" value="PAS_fold_3"/>
</dbReference>
<dbReference type="InterPro" id="IPR043128">
    <property type="entry name" value="Rev_trsase/Diguanyl_cyclase"/>
</dbReference>
<feature type="transmembrane region" description="Helical" evidence="1">
    <location>
        <begin position="35"/>
        <end position="52"/>
    </location>
</feature>
<evidence type="ECO:0000259" key="5">
    <source>
        <dbReference type="PROSITE" id="PS50887"/>
    </source>
</evidence>
<keyword evidence="7" id="KW-1185">Reference proteome</keyword>
<dbReference type="CDD" id="cd00130">
    <property type="entry name" value="PAS"/>
    <property type="match status" value="1"/>
</dbReference>
<dbReference type="Gene3D" id="3.30.70.270">
    <property type="match status" value="1"/>
</dbReference>
<name>L0F3A1_DESDL</name>
<dbReference type="PANTHER" id="PTHR44757:SF2">
    <property type="entry name" value="BIOFILM ARCHITECTURE MAINTENANCE PROTEIN MBAA"/>
    <property type="match status" value="1"/>
</dbReference>
<dbReference type="InterPro" id="IPR000014">
    <property type="entry name" value="PAS"/>
</dbReference>
<evidence type="ECO:0000259" key="2">
    <source>
        <dbReference type="PROSITE" id="PS50112"/>
    </source>
</evidence>
<dbReference type="SMART" id="SM00086">
    <property type="entry name" value="PAC"/>
    <property type="match status" value="1"/>
</dbReference>
<dbReference type="AlphaFoldDB" id="L0F3A1"/>
<dbReference type="InterPro" id="IPR001610">
    <property type="entry name" value="PAC"/>
</dbReference>
<dbReference type="Pfam" id="PF08447">
    <property type="entry name" value="PAS_3"/>
    <property type="match status" value="1"/>
</dbReference>
<dbReference type="Pfam" id="PF00990">
    <property type="entry name" value="GGDEF"/>
    <property type="match status" value="1"/>
</dbReference>
<dbReference type="PROSITE" id="PS50113">
    <property type="entry name" value="PAC"/>
    <property type="match status" value="1"/>
</dbReference>
<dbReference type="PANTHER" id="PTHR44757">
    <property type="entry name" value="DIGUANYLATE CYCLASE DGCP"/>
    <property type="match status" value="1"/>
</dbReference>
<dbReference type="CDD" id="cd01948">
    <property type="entry name" value="EAL"/>
    <property type="match status" value="1"/>
</dbReference>
<dbReference type="EMBL" id="CP003344">
    <property type="protein sequence ID" value="AGA68329.1"/>
    <property type="molecule type" value="Genomic_DNA"/>
</dbReference>
<dbReference type="Proteomes" id="UP000010797">
    <property type="component" value="Chromosome"/>
</dbReference>
<dbReference type="NCBIfam" id="TIGR00254">
    <property type="entry name" value="GGDEF"/>
    <property type="match status" value="1"/>
</dbReference>
<sequence>MGIRDRLKLYFGQNKLEGFGYYIENQYKINPLVEALKITLIYGLVGMLWILFSDELTRRVAGSMEVYQQMQTYKGVVYVFLTMLLLFFLVCIRMNLFKLAIKELADSIHELKQHRNALALSEQRLELAVEGSDCGIWDWNLEHSSYYFSSKYTEILGYEEGEVNFTYDTWLYLLHPDDRDETLKAVDDYLQSESGSLEIMYRMKRKTEDYIWILCKARAIHDDHHKVIRLAGTHTDITKKKHLENKLHASAYYDSLTGLPNRFFFEEKINELISGSRAEKFTLLYMDIDNFKNINDSVGHASGDLFVKHIADRIKQHTSPADFVARLGGDEFAIIYKGMNQEEEIARTVQDLQNSLRKPWTVDNHEFFISTSIGIALYPEHGEDLASIFKNVDIALYLVKKNGKDNYRFYSLEAQNKMLEQIALINYLRHAIEYNEFQLLYQPIINMTDESLIGAEALIRWTHPKLGFISPSEFIPLAEETGLIYDIEKWVIKTALRQKKQWLESQYPDVKISINLSGKSLTCVEMIEEVKTLLRETGLKANSVQFEVTETSLMKDLETSIRNLKEIKAMGIEIALDDFGTGYSSLTYLKKLPIDVVKLDIDFIKNIASAEHDCLIVKHMIHLIHDLNLQVVAEGIEEAEQSAILKTMACDYGQGYFYSRPVRKEDFEKLMKKGAIQHSSVDEETSASTRQIAVSS</sequence>
<dbReference type="STRING" id="871963.Desdi_0804"/>
<dbReference type="eggNOG" id="COG5001">
    <property type="taxonomic scope" value="Bacteria"/>
</dbReference>
<feature type="transmembrane region" description="Helical" evidence="1">
    <location>
        <begin position="72"/>
        <end position="92"/>
    </location>
</feature>
<evidence type="ECO:0000313" key="7">
    <source>
        <dbReference type="Proteomes" id="UP000010797"/>
    </source>
</evidence>
<reference evidence="7" key="1">
    <citation type="submission" date="2012-02" db="EMBL/GenBank/DDBJ databases">
        <title>Complete sequence of Desulfitobacterium dichloroeliminans LMG P-21439.</title>
        <authorList>
            <person name="Lucas S."/>
            <person name="Han J."/>
            <person name="Lapidus A."/>
            <person name="Cheng J.-F."/>
            <person name="Goodwin L."/>
            <person name="Pitluck S."/>
            <person name="Peters L."/>
            <person name="Ovchinnikova G."/>
            <person name="Teshima H."/>
            <person name="Detter J.C."/>
            <person name="Han C."/>
            <person name="Tapia R."/>
            <person name="Land M."/>
            <person name="Hauser L."/>
            <person name="Kyrpides N."/>
            <person name="Ivanova N."/>
            <person name="Pagani I."/>
            <person name="Kruse T."/>
            <person name="de Vos W.M."/>
            <person name="Boon N."/>
            <person name="Smidt H."/>
            <person name="Woyke T."/>
        </authorList>
    </citation>
    <scope>NUCLEOTIDE SEQUENCE [LARGE SCALE GENOMIC DNA]</scope>
    <source>
        <strain evidence="7">LMG P-21439 / DCA1</strain>
    </source>
</reference>
<dbReference type="Pfam" id="PF00563">
    <property type="entry name" value="EAL"/>
    <property type="match status" value="1"/>
</dbReference>
<accession>L0F3A1</accession>
<dbReference type="SMART" id="SM00091">
    <property type="entry name" value="PAS"/>
    <property type="match status" value="1"/>
</dbReference>
<dbReference type="SMART" id="SM00052">
    <property type="entry name" value="EAL"/>
    <property type="match status" value="1"/>
</dbReference>
<dbReference type="HOGENOM" id="CLU_000445_70_20_9"/>
<dbReference type="InterPro" id="IPR001633">
    <property type="entry name" value="EAL_dom"/>
</dbReference>
<dbReference type="InterPro" id="IPR029787">
    <property type="entry name" value="Nucleotide_cyclase"/>
</dbReference>
<proteinExistence type="predicted"/>
<dbReference type="InterPro" id="IPR000160">
    <property type="entry name" value="GGDEF_dom"/>
</dbReference>
<dbReference type="Gene3D" id="3.20.20.450">
    <property type="entry name" value="EAL domain"/>
    <property type="match status" value="1"/>
</dbReference>
<dbReference type="SUPFAM" id="SSF55785">
    <property type="entry name" value="PYP-like sensor domain (PAS domain)"/>
    <property type="match status" value="1"/>
</dbReference>
<feature type="domain" description="PAS" evidence="2">
    <location>
        <begin position="121"/>
        <end position="193"/>
    </location>
</feature>
<gene>
    <name evidence="6" type="ordered locus">Desdi_0804</name>
</gene>
<dbReference type="InterPro" id="IPR035965">
    <property type="entry name" value="PAS-like_dom_sf"/>
</dbReference>
<dbReference type="SMART" id="SM00267">
    <property type="entry name" value="GGDEF"/>
    <property type="match status" value="1"/>
</dbReference>
<keyword evidence="1" id="KW-1133">Transmembrane helix</keyword>
<dbReference type="SUPFAM" id="SSF55073">
    <property type="entry name" value="Nucleotide cyclase"/>
    <property type="match status" value="1"/>
</dbReference>
<feature type="domain" description="PAC" evidence="3">
    <location>
        <begin position="197"/>
        <end position="249"/>
    </location>
</feature>
<dbReference type="KEGG" id="ddl:Desdi_0804"/>
<dbReference type="OrthoDB" id="9762141at2"/>
<dbReference type="InterPro" id="IPR000700">
    <property type="entry name" value="PAS-assoc_C"/>
</dbReference>
<dbReference type="CDD" id="cd01949">
    <property type="entry name" value="GGDEF"/>
    <property type="match status" value="1"/>
</dbReference>
<dbReference type="PROSITE" id="PS50887">
    <property type="entry name" value="GGDEF"/>
    <property type="match status" value="1"/>
</dbReference>
<dbReference type="SUPFAM" id="SSF141868">
    <property type="entry name" value="EAL domain-like"/>
    <property type="match status" value="1"/>
</dbReference>